<dbReference type="Gene3D" id="1.10.357.10">
    <property type="entry name" value="Tetracycline Repressor, domain 2"/>
    <property type="match status" value="1"/>
</dbReference>
<evidence type="ECO:0000256" key="4">
    <source>
        <dbReference type="PROSITE-ProRule" id="PRU00335"/>
    </source>
</evidence>
<evidence type="ECO:0000313" key="7">
    <source>
        <dbReference type="Proteomes" id="UP000321638"/>
    </source>
</evidence>
<dbReference type="Proteomes" id="UP000321638">
    <property type="component" value="Unassembled WGS sequence"/>
</dbReference>
<evidence type="ECO:0000313" key="6">
    <source>
        <dbReference type="EMBL" id="TXL69192.1"/>
    </source>
</evidence>
<dbReference type="Pfam" id="PF00440">
    <property type="entry name" value="TetR_N"/>
    <property type="match status" value="1"/>
</dbReference>
<proteinExistence type="predicted"/>
<dbReference type="InterPro" id="IPR050109">
    <property type="entry name" value="HTH-type_TetR-like_transc_reg"/>
</dbReference>
<evidence type="ECO:0000256" key="3">
    <source>
        <dbReference type="ARBA" id="ARBA00023163"/>
    </source>
</evidence>
<gene>
    <name evidence="6" type="ORF">FHP25_40080</name>
</gene>
<sequence>MSSRCPRGRNDTAMTDLSLARKEPSAAEARRDLVLRAAQRVFEEKGLDGASIRLIAKAAGCTTGSIYPYFTGREEIYAELLSRSLDDYERFLTSRIVRGASPSLRFEAALSAHFEFYDKRRSDMSLALYLFNGLKPQGLTPQLDVRLNVQLGAIQAIFATCVRELTGATGREVDDEVGAHLAMLFGLLVLHHTRRTRVLRTDARVLLRRHIRQSLSRLQGGPGSA</sequence>
<keyword evidence="7" id="KW-1185">Reference proteome</keyword>
<evidence type="ECO:0000256" key="1">
    <source>
        <dbReference type="ARBA" id="ARBA00023015"/>
    </source>
</evidence>
<dbReference type="OrthoDB" id="2356263at2"/>
<name>A0A5C8P602_9HYPH</name>
<dbReference type="PROSITE" id="PS50977">
    <property type="entry name" value="HTH_TETR_2"/>
    <property type="match status" value="1"/>
</dbReference>
<dbReference type="AlphaFoldDB" id="A0A5C8P602"/>
<accession>A0A5C8P602</accession>
<dbReference type="PANTHER" id="PTHR30055:SF234">
    <property type="entry name" value="HTH-TYPE TRANSCRIPTIONAL REGULATOR BETI"/>
    <property type="match status" value="1"/>
</dbReference>
<keyword evidence="2 4" id="KW-0238">DNA-binding</keyword>
<dbReference type="PRINTS" id="PR00455">
    <property type="entry name" value="HTHTETR"/>
</dbReference>
<protein>
    <submittedName>
        <fullName evidence="6">TetR/AcrR family transcriptional regulator</fullName>
    </submittedName>
</protein>
<keyword evidence="1" id="KW-0805">Transcription regulation</keyword>
<dbReference type="GO" id="GO:0000976">
    <property type="term" value="F:transcription cis-regulatory region binding"/>
    <property type="evidence" value="ECO:0007669"/>
    <property type="project" value="TreeGrafter"/>
</dbReference>
<dbReference type="InterPro" id="IPR001647">
    <property type="entry name" value="HTH_TetR"/>
</dbReference>
<dbReference type="PANTHER" id="PTHR30055">
    <property type="entry name" value="HTH-TYPE TRANSCRIPTIONAL REGULATOR RUTR"/>
    <property type="match status" value="1"/>
</dbReference>
<comment type="caution">
    <text evidence="6">The sequence shown here is derived from an EMBL/GenBank/DDBJ whole genome shotgun (WGS) entry which is preliminary data.</text>
</comment>
<feature type="DNA-binding region" description="H-T-H motif" evidence="4">
    <location>
        <begin position="51"/>
        <end position="70"/>
    </location>
</feature>
<organism evidence="6 7">
    <name type="scientific">Vineibacter terrae</name>
    <dbReference type="NCBI Taxonomy" id="2586908"/>
    <lineage>
        <taxon>Bacteria</taxon>
        <taxon>Pseudomonadati</taxon>
        <taxon>Pseudomonadota</taxon>
        <taxon>Alphaproteobacteria</taxon>
        <taxon>Hyphomicrobiales</taxon>
        <taxon>Vineibacter</taxon>
    </lineage>
</organism>
<dbReference type="GO" id="GO:0003700">
    <property type="term" value="F:DNA-binding transcription factor activity"/>
    <property type="evidence" value="ECO:0007669"/>
    <property type="project" value="TreeGrafter"/>
</dbReference>
<dbReference type="EMBL" id="VDUZ01000097">
    <property type="protein sequence ID" value="TXL69192.1"/>
    <property type="molecule type" value="Genomic_DNA"/>
</dbReference>
<reference evidence="6 7" key="1">
    <citation type="submission" date="2019-06" db="EMBL/GenBank/DDBJ databases">
        <title>New taxonomy in bacterial strain CC-CFT640, isolated from vineyard.</title>
        <authorList>
            <person name="Lin S.-Y."/>
            <person name="Tsai C.-F."/>
            <person name="Young C.-C."/>
        </authorList>
    </citation>
    <scope>NUCLEOTIDE SEQUENCE [LARGE SCALE GENOMIC DNA]</scope>
    <source>
        <strain evidence="6 7">CC-CFT640</strain>
    </source>
</reference>
<dbReference type="InterPro" id="IPR009057">
    <property type="entry name" value="Homeodomain-like_sf"/>
</dbReference>
<evidence type="ECO:0000259" key="5">
    <source>
        <dbReference type="PROSITE" id="PS50977"/>
    </source>
</evidence>
<dbReference type="SUPFAM" id="SSF46689">
    <property type="entry name" value="Homeodomain-like"/>
    <property type="match status" value="1"/>
</dbReference>
<evidence type="ECO:0000256" key="2">
    <source>
        <dbReference type="ARBA" id="ARBA00023125"/>
    </source>
</evidence>
<feature type="domain" description="HTH tetR-type" evidence="5">
    <location>
        <begin position="28"/>
        <end position="88"/>
    </location>
</feature>
<keyword evidence="3" id="KW-0804">Transcription</keyword>